<sequence>MSEKEDKDNNVKEDPQKNDGQEDPKDDEDFNPEDAEQEDADEDDPNEDDEEYEEPPKKKTRTQQTTSKTTRGRKKNTKQDDEDELFNKSLIPQHEKSHLEKLEKPQLIDIILKLQDNHASKVSQLEDKITKLESSSTTTGASSVAGKRKRGSDAPQSTSTSKLKPAQVNKYFKKWGKGLTRKAKSTKFTSSWGCDSGVVQVVEEGLDKEVFDELFKGKGRLIQPTKDNKPTSVVTIIAFDTWEKVEELFGKGNIERSAVGVSLKPAKQLTQFYKRLCIAHLAIFKKPLSWVQ</sequence>
<feature type="region of interest" description="Disordered" evidence="1">
    <location>
        <begin position="1"/>
        <end position="98"/>
    </location>
</feature>
<dbReference type="AlphaFoldDB" id="A0AAW2ZKD7"/>
<evidence type="ECO:0000313" key="3">
    <source>
        <dbReference type="Proteomes" id="UP001431209"/>
    </source>
</evidence>
<evidence type="ECO:0000256" key="1">
    <source>
        <dbReference type="SAM" id="MobiDB-lite"/>
    </source>
</evidence>
<proteinExistence type="predicted"/>
<dbReference type="EMBL" id="JAOPGA020001535">
    <property type="protein sequence ID" value="KAL0489255.1"/>
    <property type="molecule type" value="Genomic_DNA"/>
</dbReference>
<evidence type="ECO:0000313" key="2">
    <source>
        <dbReference type="EMBL" id="KAL0489255.1"/>
    </source>
</evidence>
<comment type="caution">
    <text evidence="2">The sequence shown here is derived from an EMBL/GenBank/DDBJ whole genome shotgun (WGS) entry which is preliminary data.</text>
</comment>
<reference evidence="2 3" key="1">
    <citation type="submission" date="2024-03" db="EMBL/GenBank/DDBJ databases">
        <title>The Acrasis kona genome and developmental transcriptomes reveal deep origins of eukaryotic multicellular pathways.</title>
        <authorList>
            <person name="Sheikh S."/>
            <person name="Fu C.-J."/>
            <person name="Brown M.W."/>
            <person name="Baldauf S.L."/>
        </authorList>
    </citation>
    <scope>NUCLEOTIDE SEQUENCE [LARGE SCALE GENOMIC DNA]</scope>
    <source>
        <strain evidence="2 3">ATCC MYA-3509</strain>
    </source>
</reference>
<feature type="region of interest" description="Disordered" evidence="1">
    <location>
        <begin position="131"/>
        <end position="163"/>
    </location>
</feature>
<organism evidence="2 3">
    <name type="scientific">Acrasis kona</name>
    <dbReference type="NCBI Taxonomy" id="1008807"/>
    <lineage>
        <taxon>Eukaryota</taxon>
        <taxon>Discoba</taxon>
        <taxon>Heterolobosea</taxon>
        <taxon>Tetramitia</taxon>
        <taxon>Eutetramitia</taxon>
        <taxon>Acrasidae</taxon>
        <taxon>Acrasis</taxon>
    </lineage>
</organism>
<feature type="compositionally biased region" description="Basic and acidic residues" evidence="1">
    <location>
        <begin position="1"/>
        <end position="23"/>
    </location>
</feature>
<keyword evidence="3" id="KW-1185">Reference proteome</keyword>
<dbReference type="Proteomes" id="UP001431209">
    <property type="component" value="Unassembled WGS sequence"/>
</dbReference>
<accession>A0AAW2ZKD7</accession>
<protein>
    <submittedName>
        <fullName evidence="2">Uncharacterized protein</fullName>
    </submittedName>
</protein>
<feature type="compositionally biased region" description="Low complexity" evidence="1">
    <location>
        <begin position="134"/>
        <end position="145"/>
    </location>
</feature>
<name>A0AAW2ZKD7_9EUKA</name>
<gene>
    <name evidence="2" type="ORF">AKO1_013779</name>
</gene>
<feature type="compositionally biased region" description="Acidic residues" evidence="1">
    <location>
        <begin position="24"/>
        <end position="53"/>
    </location>
</feature>